<dbReference type="PANTHER" id="PTHR34235">
    <property type="entry name" value="SLR1203 PROTEIN-RELATED"/>
    <property type="match status" value="1"/>
</dbReference>
<dbReference type="Proteomes" id="UP000253383">
    <property type="component" value="Unassembled WGS sequence"/>
</dbReference>
<dbReference type="OrthoDB" id="956434at2"/>
<dbReference type="EMBL" id="QOWE01000034">
    <property type="protein sequence ID" value="RCR65877.1"/>
    <property type="molecule type" value="Genomic_DNA"/>
</dbReference>
<dbReference type="PANTHER" id="PTHR34235:SF4">
    <property type="entry name" value="SLR0291 PROTEIN"/>
    <property type="match status" value="1"/>
</dbReference>
<proteinExistence type="predicted"/>
<comment type="caution">
    <text evidence="1">The sequence shown here is derived from an EMBL/GenBank/DDBJ whole genome shotgun (WGS) entry which is preliminary data.</text>
</comment>
<gene>
    <name evidence="1" type="ORF">DUE52_29885</name>
</gene>
<evidence type="ECO:0000313" key="2">
    <source>
        <dbReference type="Proteomes" id="UP000253383"/>
    </source>
</evidence>
<organism evidence="1 2">
    <name type="scientific">Larkinella punicea</name>
    <dbReference type="NCBI Taxonomy" id="2315727"/>
    <lineage>
        <taxon>Bacteria</taxon>
        <taxon>Pseudomonadati</taxon>
        <taxon>Bacteroidota</taxon>
        <taxon>Cytophagia</taxon>
        <taxon>Cytophagales</taxon>
        <taxon>Spirosomataceae</taxon>
        <taxon>Larkinella</taxon>
    </lineage>
</organism>
<dbReference type="AlphaFoldDB" id="A0A368JE00"/>
<dbReference type="RefSeq" id="WP_114409804.1">
    <property type="nucleotide sequence ID" value="NZ_QOWE01000034.1"/>
</dbReference>
<evidence type="ECO:0000313" key="1">
    <source>
        <dbReference type="EMBL" id="RCR65877.1"/>
    </source>
</evidence>
<name>A0A368JE00_9BACT</name>
<dbReference type="Gene3D" id="1.20.1220.20">
    <property type="entry name" value="Uncharcterised protein PF01724"/>
    <property type="match status" value="1"/>
</dbReference>
<reference evidence="1 2" key="1">
    <citation type="submission" date="2018-07" db="EMBL/GenBank/DDBJ databases">
        <title>Genome analysis of Larkinella rosea.</title>
        <authorList>
            <person name="Zhou Z."/>
            <person name="Wang G."/>
        </authorList>
    </citation>
    <scope>NUCLEOTIDE SEQUENCE [LARGE SCALE GENOMIC DNA]</scope>
    <source>
        <strain evidence="2">zzj9</strain>
    </source>
</reference>
<keyword evidence="2" id="KW-1185">Reference proteome</keyword>
<dbReference type="Pfam" id="PF01724">
    <property type="entry name" value="DUF29"/>
    <property type="match status" value="1"/>
</dbReference>
<accession>A0A368JE00</accession>
<protein>
    <submittedName>
        <fullName evidence="1">DUF29 domain-containing protein</fullName>
    </submittedName>
</protein>
<dbReference type="InterPro" id="IPR002636">
    <property type="entry name" value="DUF29"/>
</dbReference>
<sequence>MKNWDEIASTSELLAAEEIKRSWDEGDLEDAALGLNQLIETMSRSERRALQSQLVRLMHHIIKWKIQPEKRSKSWIISIKNARYEIAGLRKYTPSLNENFINSIWEEAFIEALDEAETETDVSAKGIQLTWDEVFEKPYTL</sequence>